<dbReference type="InterPro" id="IPR052364">
    <property type="entry name" value="Rubrerythrin"/>
</dbReference>
<comment type="caution">
    <text evidence="8">The sequence shown here is derived from an EMBL/GenBank/DDBJ whole genome shotgun (WGS) entry which is preliminary data.</text>
</comment>
<accession>A0A6L6YL41</accession>
<dbReference type="InterPro" id="IPR024934">
    <property type="entry name" value="Rubredoxin-like_dom"/>
</dbReference>
<feature type="domain" description="Ferritin-like diiron" evidence="7">
    <location>
        <begin position="6"/>
        <end position="149"/>
    </location>
</feature>
<evidence type="ECO:0000256" key="4">
    <source>
        <dbReference type="ARBA" id="ARBA00022982"/>
    </source>
</evidence>
<proteinExistence type="predicted"/>
<feature type="domain" description="Rubredoxin-like" evidence="6">
    <location>
        <begin position="156"/>
        <end position="190"/>
    </location>
</feature>
<dbReference type="GO" id="GO:0016491">
    <property type="term" value="F:oxidoreductase activity"/>
    <property type="evidence" value="ECO:0007669"/>
    <property type="project" value="InterPro"/>
</dbReference>
<dbReference type="Pfam" id="PF21349">
    <property type="entry name" value="RUBY_RBDX"/>
    <property type="match status" value="1"/>
</dbReference>
<evidence type="ECO:0000256" key="1">
    <source>
        <dbReference type="ARBA" id="ARBA00001965"/>
    </source>
</evidence>
<reference evidence="8 9" key="1">
    <citation type="submission" date="2019-12" db="EMBL/GenBank/DDBJ databases">
        <title>Microbes associate with the intestines of laboratory mice.</title>
        <authorList>
            <person name="Navarre W."/>
            <person name="Wong E."/>
        </authorList>
    </citation>
    <scope>NUCLEOTIDE SEQUENCE [LARGE SCALE GENOMIC DNA]</scope>
    <source>
        <strain evidence="8 9">NM82_D38</strain>
    </source>
</reference>
<dbReference type="OrthoDB" id="9799749at2"/>
<dbReference type="InterPro" id="IPR012347">
    <property type="entry name" value="Ferritin-like"/>
</dbReference>
<keyword evidence="4" id="KW-0249">Electron transport</keyword>
<dbReference type="Gene3D" id="2.20.28.10">
    <property type="match status" value="1"/>
</dbReference>
<dbReference type="InterPro" id="IPR003251">
    <property type="entry name" value="Rr_diiron-bd_dom"/>
</dbReference>
<dbReference type="Proteomes" id="UP000472580">
    <property type="component" value="Unassembled WGS sequence"/>
</dbReference>
<evidence type="ECO:0000313" key="9">
    <source>
        <dbReference type="Proteomes" id="UP000472580"/>
    </source>
</evidence>
<dbReference type="InterPro" id="IPR048574">
    <property type="entry name" value="RUBY_RBDX"/>
</dbReference>
<dbReference type="PANTHER" id="PTHR43865">
    <property type="entry name" value="RUBRERYTHRIN-RELATED"/>
    <property type="match status" value="1"/>
</dbReference>
<dbReference type="GO" id="GO:0005506">
    <property type="term" value="F:iron ion binding"/>
    <property type="evidence" value="ECO:0007669"/>
    <property type="project" value="InterPro"/>
</dbReference>
<evidence type="ECO:0000313" key="8">
    <source>
        <dbReference type="EMBL" id="MVX57672.1"/>
    </source>
</evidence>
<dbReference type="SUPFAM" id="SSF47240">
    <property type="entry name" value="Ferritin-like"/>
    <property type="match status" value="1"/>
</dbReference>
<keyword evidence="9" id="KW-1185">Reference proteome</keyword>
<keyword evidence="5" id="KW-0408">Iron</keyword>
<dbReference type="Pfam" id="PF02915">
    <property type="entry name" value="Rubrerythrin"/>
    <property type="match status" value="2"/>
</dbReference>
<dbReference type="PROSITE" id="PS50905">
    <property type="entry name" value="FERRITIN_LIKE"/>
    <property type="match status" value="1"/>
</dbReference>
<sequence>MIMTKSLVGTQTEKNLTISYLNESQSYARYTFYAAQAGKESYFPLQGVFNETAANELRHAKIFLNLLPDGQVLGCVQTDTGAIGKTADNLKISIEEEKIGGVEAYLAYAKVADEEGFPEIAAKFRAIASIEAHHMARFQAWLKQVEDGTVWKREKPIKWLCLVCGFVYEGLTPPTKCPACDHPYQHYIGMDMLDL</sequence>
<name>A0A6L6YL41_9BURK</name>
<dbReference type="InterPro" id="IPR009078">
    <property type="entry name" value="Ferritin-like_SF"/>
</dbReference>
<evidence type="ECO:0000256" key="2">
    <source>
        <dbReference type="ARBA" id="ARBA00022448"/>
    </source>
</evidence>
<dbReference type="InterPro" id="IPR009040">
    <property type="entry name" value="Ferritin-like_diiron"/>
</dbReference>
<protein>
    <submittedName>
        <fullName evidence="8">Rubrerythrin family protein</fullName>
    </submittedName>
</protein>
<dbReference type="SUPFAM" id="SSF57802">
    <property type="entry name" value="Rubredoxin-like"/>
    <property type="match status" value="1"/>
</dbReference>
<gene>
    <name evidence="8" type="ORF">E5987_10780</name>
</gene>
<evidence type="ECO:0000256" key="3">
    <source>
        <dbReference type="ARBA" id="ARBA00022723"/>
    </source>
</evidence>
<keyword evidence="2" id="KW-0813">Transport</keyword>
<organism evidence="8 9">
    <name type="scientific">Parasutterella muris</name>
    <dbReference type="NCBI Taxonomy" id="2565572"/>
    <lineage>
        <taxon>Bacteria</taxon>
        <taxon>Pseudomonadati</taxon>
        <taxon>Pseudomonadota</taxon>
        <taxon>Betaproteobacteria</taxon>
        <taxon>Burkholderiales</taxon>
        <taxon>Sutterellaceae</taxon>
        <taxon>Parasutterella</taxon>
    </lineage>
</organism>
<dbReference type="CDD" id="cd01041">
    <property type="entry name" value="Rubrerythrin"/>
    <property type="match status" value="1"/>
</dbReference>
<evidence type="ECO:0000256" key="5">
    <source>
        <dbReference type="ARBA" id="ARBA00023004"/>
    </source>
</evidence>
<dbReference type="EMBL" id="WSRP01000040">
    <property type="protein sequence ID" value="MVX57672.1"/>
    <property type="molecule type" value="Genomic_DNA"/>
</dbReference>
<dbReference type="Gene3D" id="1.20.1260.10">
    <property type="match status" value="1"/>
</dbReference>
<keyword evidence="3" id="KW-0479">Metal-binding</keyword>
<dbReference type="PANTHER" id="PTHR43865:SF1">
    <property type="entry name" value="RUBRERYTHRIN-RELATED"/>
    <property type="match status" value="1"/>
</dbReference>
<dbReference type="AlphaFoldDB" id="A0A6L6YL41"/>
<comment type="cofactor">
    <cofactor evidence="1">
        <name>Fe(3+)</name>
        <dbReference type="ChEBI" id="CHEBI:29034"/>
    </cofactor>
</comment>
<evidence type="ECO:0000259" key="6">
    <source>
        <dbReference type="PROSITE" id="PS50903"/>
    </source>
</evidence>
<evidence type="ECO:0000259" key="7">
    <source>
        <dbReference type="PROSITE" id="PS50905"/>
    </source>
</evidence>
<dbReference type="PROSITE" id="PS50903">
    <property type="entry name" value="RUBREDOXIN_LIKE"/>
    <property type="match status" value="1"/>
</dbReference>